<feature type="transmembrane region" description="Helical" evidence="8">
    <location>
        <begin position="128"/>
        <end position="157"/>
    </location>
</feature>
<protein>
    <recommendedName>
        <fullName evidence="9">G-protein coupled receptors family 1 profile domain-containing protein</fullName>
    </recommendedName>
</protein>
<dbReference type="EMBL" id="VSWD01000010">
    <property type="protein sequence ID" value="KAK3091234.1"/>
    <property type="molecule type" value="Genomic_DNA"/>
</dbReference>
<organism evidence="10 11">
    <name type="scientific">Pinctada imbricata</name>
    <name type="common">Atlantic pearl-oyster</name>
    <name type="synonym">Pinctada martensii</name>
    <dbReference type="NCBI Taxonomy" id="66713"/>
    <lineage>
        <taxon>Eukaryota</taxon>
        <taxon>Metazoa</taxon>
        <taxon>Spiralia</taxon>
        <taxon>Lophotrochozoa</taxon>
        <taxon>Mollusca</taxon>
        <taxon>Bivalvia</taxon>
        <taxon>Autobranchia</taxon>
        <taxon>Pteriomorphia</taxon>
        <taxon>Pterioida</taxon>
        <taxon>Pterioidea</taxon>
        <taxon>Pteriidae</taxon>
        <taxon>Pinctada</taxon>
    </lineage>
</organism>
<keyword evidence="7" id="KW-0807">Transducer</keyword>
<feature type="transmembrane region" description="Helical" evidence="8">
    <location>
        <begin position="7"/>
        <end position="28"/>
    </location>
</feature>
<evidence type="ECO:0000256" key="7">
    <source>
        <dbReference type="ARBA" id="ARBA00023224"/>
    </source>
</evidence>
<evidence type="ECO:0000313" key="10">
    <source>
        <dbReference type="EMBL" id="KAK3091234.1"/>
    </source>
</evidence>
<comment type="caution">
    <text evidence="10">The sequence shown here is derived from an EMBL/GenBank/DDBJ whole genome shotgun (WGS) entry which is preliminary data.</text>
</comment>
<dbReference type="SUPFAM" id="SSF81321">
    <property type="entry name" value="Family A G protein-coupled receptor-like"/>
    <property type="match status" value="1"/>
</dbReference>
<evidence type="ECO:0000256" key="1">
    <source>
        <dbReference type="ARBA" id="ARBA00004141"/>
    </source>
</evidence>
<proteinExistence type="predicted"/>
<dbReference type="Proteomes" id="UP001186944">
    <property type="component" value="Unassembled WGS sequence"/>
</dbReference>
<comment type="subcellular location">
    <subcellularLocation>
        <location evidence="1">Membrane</location>
        <topology evidence="1">Multi-pass membrane protein</topology>
    </subcellularLocation>
</comment>
<dbReference type="InterPro" id="IPR017452">
    <property type="entry name" value="GPCR_Rhodpsn_7TM"/>
</dbReference>
<keyword evidence="4" id="KW-0297">G-protein coupled receptor</keyword>
<keyword evidence="5 8" id="KW-0472">Membrane</keyword>
<dbReference type="GO" id="GO:0005886">
    <property type="term" value="C:plasma membrane"/>
    <property type="evidence" value="ECO:0007669"/>
    <property type="project" value="TreeGrafter"/>
</dbReference>
<name>A0AA88Y219_PINIB</name>
<evidence type="ECO:0000256" key="4">
    <source>
        <dbReference type="ARBA" id="ARBA00023040"/>
    </source>
</evidence>
<dbReference type="PROSITE" id="PS50262">
    <property type="entry name" value="G_PROTEIN_RECEP_F1_2"/>
    <property type="match status" value="1"/>
</dbReference>
<sequence length="191" mass="22311">MRTSTNILILNLAVSDLLVALFCMWVHLGNDIYIDWPFGPFMCKFSYFIQERSLAILMPLKGKMSVLSISGCICLNWTLSVAVAAPYLVYKEQLEVQWRDRKQVWCDETWPKLYMDSKCTIGQPGKKIYYIVQCIVMYFIPIIIMIVTYCIITITLLNRRVPGEIMESIRAAQEKNQEKRYLYCSFLPFVD</sequence>
<evidence type="ECO:0000256" key="8">
    <source>
        <dbReference type="SAM" id="Phobius"/>
    </source>
</evidence>
<evidence type="ECO:0000259" key="9">
    <source>
        <dbReference type="PROSITE" id="PS50262"/>
    </source>
</evidence>
<accession>A0AA88Y219</accession>
<evidence type="ECO:0000256" key="2">
    <source>
        <dbReference type="ARBA" id="ARBA00022692"/>
    </source>
</evidence>
<feature type="domain" description="G-protein coupled receptors family 1 profile" evidence="9">
    <location>
        <begin position="1"/>
        <end position="191"/>
    </location>
</feature>
<keyword evidence="3 8" id="KW-1133">Transmembrane helix</keyword>
<dbReference type="PRINTS" id="PR00237">
    <property type="entry name" value="GPCRRHODOPSN"/>
</dbReference>
<keyword evidence="6" id="KW-0675">Receptor</keyword>
<reference evidence="10" key="1">
    <citation type="submission" date="2019-08" db="EMBL/GenBank/DDBJ databases">
        <title>The improved chromosome-level genome for the pearl oyster Pinctada fucata martensii using PacBio sequencing and Hi-C.</title>
        <authorList>
            <person name="Zheng Z."/>
        </authorList>
    </citation>
    <scope>NUCLEOTIDE SEQUENCE</scope>
    <source>
        <strain evidence="10">ZZ-2019</strain>
        <tissue evidence="10">Adductor muscle</tissue>
    </source>
</reference>
<feature type="transmembrane region" description="Helical" evidence="8">
    <location>
        <begin position="66"/>
        <end position="90"/>
    </location>
</feature>
<evidence type="ECO:0000256" key="3">
    <source>
        <dbReference type="ARBA" id="ARBA00022989"/>
    </source>
</evidence>
<dbReference type="Pfam" id="PF00001">
    <property type="entry name" value="7tm_1"/>
    <property type="match status" value="2"/>
</dbReference>
<dbReference type="PANTHER" id="PTHR24238">
    <property type="entry name" value="G-PROTEIN COUPLED RECEPTOR"/>
    <property type="match status" value="1"/>
</dbReference>
<keyword evidence="11" id="KW-1185">Reference proteome</keyword>
<dbReference type="Gene3D" id="1.20.1070.10">
    <property type="entry name" value="Rhodopsin 7-helix transmembrane proteins"/>
    <property type="match status" value="1"/>
</dbReference>
<dbReference type="PANTHER" id="PTHR24238:SF57">
    <property type="entry name" value="G-PROTEIN COUPLED RECEPTOR 83"/>
    <property type="match status" value="1"/>
</dbReference>
<evidence type="ECO:0000313" key="11">
    <source>
        <dbReference type="Proteomes" id="UP001186944"/>
    </source>
</evidence>
<keyword evidence="2 8" id="KW-0812">Transmembrane</keyword>
<dbReference type="GO" id="GO:0008188">
    <property type="term" value="F:neuropeptide receptor activity"/>
    <property type="evidence" value="ECO:0007669"/>
    <property type="project" value="TreeGrafter"/>
</dbReference>
<evidence type="ECO:0000256" key="6">
    <source>
        <dbReference type="ARBA" id="ARBA00023170"/>
    </source>
</evidence>
<gene>
    <name evidence="10" type="ORF">FSP39_018151</name>
</gene>
<dbReference type="AlphaFoldDB" id="A0AA88Y219"/>
<dbReference type="InterPro" id="IPR000276">
    <property type="entry name" value="GPCR_Rhodpsn"/>
</dbReference>
<evidence type="ECO:0000256" key="5">
    <source>
        <dbReference type="ARBA" id="ARBA00023136"/>
    </source>
</evidence>